<keyword evidence="1" id="KW-0863">Zinc-finger</keyword>
<dbReference type="GO" id="GO:0003676">
    <property type="term" value="F:nucleic acid binding"/>
    <property type="evidence" value="ECO:0007669"/>
    <property type="project" value="InterPro"/>
</dbReference>
<feature type="region of interest" description="Disordered" evidence="2">
    <location>
        <begin position="221"/>
        <end position="255"/>
    </location>
</feature>
<protein>
    <recommendedName>
        <fullName evidence="3">CCHC-type domain-containing protein</fullName>
    </recommendedName>
</protein>
<dbReference type="AlphaFoldDB" id="A0AAW2XW75"/>
<feature type="compositionally biased region" description="Polar residues" evidence="2">
    <location>
        <begin position="221"/>
        <end position="249"/>
    </location>
</feature>
<gene>
    <name evidence="4" type="ORF">Slati_0417000</name>
</gene>
<proteinExistence type="predicted"/>
<feature type="domain" description="CCHC-type" evidence="3">
    <location>
        <begin position="173"/>
        <end position="188"/>
    </location>
</feature>
<dbReference type="InterPro" id="IPR040256">
    <property type="entry name" value="At4g02000-like"/>
</dbReference>
<dbReference type="GO" id="GO:0008270">
    <property type="term" value="F:zinc ion binding"/>
    <property type="evidence" value="ECO:0007669"/>
    <property type="project" value="UniProtKB-KW"/>
</dbReference>
<dbReference type="Gene3D" id="3.60.10.10">
    <property type="entry name" value="Endonuclease/exonuclease/phosphatase"/>
    <property type="match status" value="1"/>
</dbReference>
<dbReference type="PANTHER" id="PTHR31286">
    <property type="entry name" value="GLYCINE-RICH CELL WALL STRUCTURAL PROTEIN 1.8-LIKE"/>
    <property type="match status" value="1"/>
</dbReference>
<accession>A0AAW2XW75</accession>
<organism evidence="4">
    <name type="scientific">Sesamum latifolium</name>
    <dbReference type="NCBI Taxonomy" id="2727402"/>
    <lineage>
        <taxon>Eukaryota</taxon>
        <taxon>Viridiplantae</taxon>
        <taxon>Streptophyta</taxon>
        <taxon>Embryophyta</taxon>
        <taxon>Tracheophyta</taxon>
        <taxon>Spermatophyta</taxon>
        <taxon>Magnoliopsida</taxon>
        <taxon>eudicotyledons</taxon>
        <taxon>Gunneridae</taxon>
        <taxon>Pentapetalae</taxon>
        <taxon>asterids</taxon>
        <taxon>lamiids</taxon>
        <taxon>Lamiales</taxon>
        <taxon>Pedaliaceae</taxon>
        <taxon>Sesamum</taxon>
    </lineage>
</organism>
<dbReference type="InterPro" id="IPR025836">
    <property type="entry name" value="Zn_knuckle_CX2CX4HX4C"/>
</dbReference>
<name>A0AAW2XW75_9LAMI</name>
<sequence>MESEIEKLHQSLNFTDEEEGGVIAPLGVWNSESDEQGFLMVGRILAHRPYHPEALRTALLSSFNPVKGMEFKLIDGDRFLLKFYHVLDRDRVVERSPWALDKNLVTVRSVNENENPATVNLDWSEFFIHIYNLPIENGAINITKPIPRVLKIKSIVGDELIVSFKYERLPNFCYLCGCLGHLSRICPRRFDEGFVDPGDNTPYGPWLRTTITSACPKYTSNKNPSPSLWKNQHSPTQNTAHQKTRGPTKSNRRDSALSDIAALPTAMNLIAWNCQGLGAPWTVHGLGDLLRQHRPSLVFLSETKCSLRHIEALKKKFDVFGIGVEARGRSG</sequence>
<comment type="caution">
    <text evidence="4">The sequence shown here is derived from an EMBL/GenBank/DDBJ whole genome shotgun (WGS) entry which is preliminary data.</text>
</comment>
<dbReference type="SUPFAM" id="SSF56219">
    <property type="entry name" value="DNase I-like"/>
    <property type="match status" value="1"/>
</dbReference>
<dbReference type="InterPro" id="IPR025558">
    <property type="entry name" value="DUF4283"/>
</dbReference>
<keyword evidence="1" id="KW-0862">Zinc</keyword>
<reference evidence="4" key="2">
    <citation type="journal article" date="2024" name="Plant">
        <title>Genomic evolution and insights into agronomic trait innovations of Sesamum species.</title>
        <authorList>
            <person name="Miao H."/>
            <person name="Wang L."/>
            <person name="Qu L."/>
            <person name="Liu H."/>
            <person name="Sun Y."/>
            <person name="Le M."/>
            <person name="Wang Q."/>
            <person name="Wei S."/>
            <person name="Zheng Y."/>
            <person name="Lin W."/>
            <person name="Duan Y."/>
            <person name="Cao H."/>
            <person name="Xiong S."/>
            <person name="Wang X."/>
            <person name="Wei L."/>
            <person name="Li C."/>
            <person name="Ma Q."/>
            <person name="Ju M."/>
            <person name="Zhao R."/>
            <person name="Li G."/>
            <person name="Mu C."/>
            <person name="Tian Q."/>
            <person name="Mei H."/>
            <person name="Zhang T."/>
            <person name="Gao T."/>
            <person name="Zhang H."/>
        </authorList>
    </citation>
    <scope>NUCLEOTIDE SEQUENCE</scope>
    <source>
        <strain evidence="4">KEN1</strain>
    </source>
</reference>
<evidence type="ECO:0000256" key="1">
    <source>
        <dbReference type="PROSITE-ProRule" id="PRU00047"/>
    </source>
</evidence>
<dbReference type="Pfam" id="PF14111">
    <property type="entry name" value="DUF4283"/>
    <property type="match status" value="1"/>
</dbReference>
<dbReference type="PANTHER" id="PTHR31286:SF167">
    <property type="entry name" value="OS09G0268800 PROTEIN"/>
    <property type="match status" value="1"/>
</dbReference>
<dbReference type="InterPro" id="IPR036691">
    <property type="entry name" value="Endo/exonu/phosph_ase_sf"/>
</dbReference>
<evidence type="ECO:0000259" key="3">
    <source>
        <dbReference type="PROSITE" id="PS50158"/>
    </source>
</evidence>
<dbReference type="EMBL" id="JACGWN010000002">
    <property type="protein sequence ID" value="KAL0457898.1"/>
    <property type="molecule type" value="Genomic_DNA"/>
</dbReference>
<reference evidence="4" key="1">
    <citation type="submission" date="2020-06" db="EMBL/GenBank/DDBJ databases">
        <authorList>
            <person name="Li T."/>
            <person name="Hu X."/>
            <person name="Zhang T."/>
            <person name="Song X."/>
            <person name="Zhang H."/>
            <person name="Dai N."/>
            <person name="Sheng W."/>
            <person name="Hou X."/>
            <person name="Wei L."/>
        </authorList>
    </citation>
    <scope>NUCLEOTIDE SEQUENCE</scope>
    <source>
        <strain evidence="4">KEN1</strain>
        <tissue evidence="4">Leaf</tissue>
    </source>
</reference>
<dbReference type="InterPro" id="IPR001878">
    <property type="entry name" value="Znf_CCHC"/>
</dbReference>
<keyword evidence="1" id="KW-0479">Metal-binding</keyword>
<dbReference type="Pfam" id="PF14392">
    <property type="entry name" value="zf-CCHC_4"/>
    <property type="match status" value="1"/>
</dbReference>
<dbReference type="PROSITE" id="PS50158">
    <property type="entry name" value="ZF_CCHC"/>
    <property type="match status" value="1"/>
</dbReference>
<evidence type="ECO:0000313" key="4">
    <source>
        <dbReference type="EMBL" id="KAL0457898.1"/>
    </source>
</evidence>
<evidence type="ECO:0000256" key="2">
    <source>
        <dbReference type="SAM" id="MobiDB-lite"/>
    </source>
</evidence>